<evidence type="ECO:0000313" key="2">
    <source>
        <dbReference type="EMBL" id="MDN3567121.1"/>
    </source>
</evidence>
<dbReference type="InterPro" id="IPR001173">
    <property type="entry name" value="Glyco_trans_2-like"/>
</dbReference>
<proteinExistence type="predicted"/>
<evidence type="ECO:0000313" key="3">
    <source>
        <dbReference type="Proteomes" id="UP001529369"/>
    </source>
</evidence>
<evidence type="ECO:0000259" key="1">
    <source>
        <dbReference type="Pfam" id="PF00535"/>
    </source>
</evidence>
<dbReference type="CDD" id="cd00761">
    <property type="entry name" value="Glyco_tranf_GTA_type"/>
    <property type="match status" value="1"/>
</dbReference>
<keyword evidence="2" id="KW-0328">Glycosyltransferase</keyword>
<organism evidence="2 3">
    <name type="scientific">Paeniroseomonas aquatica</name>
    <dbReference type="NCBI Taxonomy" id="373043"/>
    <lineage>
        <taxon>Bacteria</taxon>
        <taxon>Pseudomonadati</taxon>
        <taxon>Pseudomonadota</taxon>
        <taxon>Alphaproteobacteria</taxon>
        <taxon>Acetobacterales</taxon>
        <taxon>Acetobacteraceae</taxon>
        <taxon>Paeniroseomonas</taxon>
    </lineage>
</organism>
<sequence>MSAARDGVDVIVRFHNLARLGELRRAVFSLAGQEFRPIRILLVLQRFSDADVATVRAALAPLLALPEQLALEVLRFDAQEPLDARSALMNLGFAAATARYVALLDYDDVLYPEAYRMLSDRLRESGAAIAFGNIGVAMVDVHEGFFHAYAHQQPFSGNSLADLFRQNFCPIHSFMVDRTRVPAGELRFEPALTIEEDYEFLLRICSQARSDFTLVNTRIGEYYYKSDNSNTVAGRDSIPPAVVAQIEAATRFNDGRRRLATLSPAVQSQLGLEPYQPGLTIHRFLVERSA</sequence>
<comment type="caution">
    <text evidence="2">The sequence shown here is derived from an EMBL/GenBank/DDBJ whole genome shotgun (WGS) entry which is preliminary data.</text>
</comment>
<reference evidence="3" key="1">
    <citation type="journal article" date="2019" name="Int. J. Syst. Evol. Microbiol.">
        <title>The Global Catalogue of Microorganisms (GCM) 10K type strain sequencing project: providing services to taxonomists for standard genome sequencing and annotation.</title>
        <authorList>
            <consortium name="The Broad Institute Genomics Platform"/>
            <consortium name="The Broad Institute Genome Sequencing Center for Infectious Disease"/>
            <person name="Wu L."/>
            <person name="Ma J."/>
        </authorList>
    </citation>
    <scope>NUCLEOTIDE SEQUENCE [LARGE SCALE GENOMIC DNA]</scope>
    <source>
        <strain evidence="3">CECT 7131</strain>
    </source>
</reference>
<dbReference type="SUPFAM" id="SSF53448">
    <property type="entry name" value="Nucleotide-diphospho-sugar transferases"/>
    <property type="match status" value="1"/>
</dbReference>
<dbReference type="EC" id="2.4.-.-" evidence="2"/>
<keyword evidence="2" id="KW-0808">Transferase</keyword>
<dbReference type="RefSeq" id="WP_290319131.1">
    <property type="nucleotide sequence ID" value="NZ_JAUFPN010000185.1"/>
</dbReference>
<dbReference type="InterPro" id="IPR029044">
    <property type="entry name" value="Nucleotide-diphossugar_trans"/>
</dbReference>
<dbReference type="Proteomes" id="UP001529369">
    <property type="component" value="Unassembled WGS sequence"/>
</dbReference>
<name>A0ABT8ACE6_9PROT</name>
<accession>A0ABT8ACE6</accession>
<dbReference type="Gene3D" id="3.90.550.10">
    <property type="entry name" value="Spore Coat Polysaccharide Biosynthesis Protein SpsA, Chain A"/>
    <property type="match status" value="1"/>
</dbReference>
<dbReference type="Pfam" id="PF00535">
    <property type="entry name" value="Glycos_transf_2"/>
    <property type="match status" value="1"/>
</dbReference>
<gene>
    <name evidence="2" type="ORF">QWZ14_22305</name>
</gene>
<keyword evidence="3" id="KW-1185">Reference proteome</keyword>
<protein>
    <submittedName>
        <fullName evidence="2">Glycosyltransferase</fullName>
        <ecNumber evidence="2">2.4.-.-</ecNumber>
    </submittedName>
</protein>
<dbReference type="EMBL" id="JAUFPN010000185">
    <property type="protein sequence ID" value="MDN3567121.1"/>
    <property type="molecule type" value="Genomic_DNA"/>
</dbReference>
<dbReference type="GO" id="GO:0016757">
    <property type="term" value="F:glycosyltransferase activity"/>
    <property type="evidence" value="ECO:0007669"/>
    <property type="project" value="UniProtKB-KW"/>
</dbReference>
<feature type="domain" description="Glycosyltransferase 2-like" evidence="1">
    <location>
        <begin position="10"/>
        <end position="146"/>
    </location>
</feature>